<name>A0AAD3CNZ4_9STRA</name>
<evidence type="ECO:0000313" key="3">
    <source>
        <dbReference type="Proteomes" id="UP001054902"/>
    </source>
</evidence>
<comment type="caution">
    <text evidence="2">The sequence shown here is derived from an EMBL/GenBank/DDBJ whole genome shotgun (WGS) entry which is preliminary data.</text>
</comment>
<feature type="compositionally biased region" description="Basic and acidic residues" evidence="1">
    <location>
        <begin position="107"/>
        <end position="154"/>
    </location>
</feature>
<organism evidence="2 3">
    <name type="scientific">Chaetoceros tenuissimus</name>
    <dbReference type="NCBI Taxonomy" id="426638"/>
    <lineage>
        <taxon>Eukaryota</taxon>
        <taxon>Sar</taxon>
        <taxon>Stramenopiles</taxon>
        <taxon>Ochrophyta</taxon>
        <taxon>Bacillariophyta</taxon>
        <taxon>Coscinodiscophyceae</taxon>
        <taxon>Chaetocerotophycidae</taxon>
        <taxon>Chaetocerotales</taxon>
        <taxon>Chaetocerotaceae</taxon>
        <taxon>Chaetoceros</taxon>
    </lineage>
</organism>
<gene>
    <name evidence="2" type="ORF">CTEN210_05655</name>
</gene>
<evidence type="ECO:0000256" key="1">
    <source>
        <dbReference type="SAM" id="MobiDB-lite"/>
    </source>
</evidence>
<keyword evidence="3" id="KW-1185">Reference proteome</keyword>
<accession>A0AAD3CNZ4</accession>
<proteinExistence type="predicted"/>
<evidence type="ECO:0000313" key="2">
    <source>
        <dbReference type="EMBL" id="GFH49179.1"/>
    </source>
</evidence>
<dbReference type="EMBL" id="BLLK01000032">
    <property type="protein sequence ID" value="GFH49179.1"/>
    <property type="molecule type" value="Genomic_DNA"/>
</dbReference>
<sequence length="167" mass="19550">MNALRVIHKIHKEHSQLTLSREDQLKVTRPLTEIAEEEEGGEGAQQPCGRYCRRDCLITKKKHSAVSIEGPESYAGNEVLTSDESIDYYKSLAPQMYERIMTRRNKIKPERILPEEERRSRGRSRTESFKEEIGKEQILENNCDKWPNEENGNREEDDDEIIFDLEL</sequence>
<feature type="region of interest" description="Disordered" evidence="1">
    <location>
        <begin position="105"/>
        <end position="167"/>
    </location>
</feature>
<reference evidence="2 3" key="1">
    <citation type="journal article" date="2021" name="Sci. Rep.">
        <title>The genome of the diatom Chaetoceros tenuissimus carries an ancient integrated fragment of an extant virus.</title>
        <authorList>
            <person name="Hongo Y."/>
            <person name="Kimura K."/>
            <person name="Takaki Y."/>
            <person name="Yoshida Y."/>
            <person name="Baba S."/>
            <person name="Kobayashi G."/>
            <person name="Nagasaki K."/>
            <person name="Hano T."/>
            <person name="Tomaru Y."/>
        </authorList>
    </citation>
    <scope>NUCLEOTIDE SEQUENCE [LARGE SCALE GENOMIC DNA]</scope>
    <source>
        <strain evidence="2 3">NIES-3715</strain>
    </source>
</reference>
<dbReference type="Proteomes" id="UP001054902">
    <property type="component" value="Unassembled WGS sequence"/>
</dbReference>
<dbReference type="AlphaFoldDB" id="A0AAD3CNZ4"/>
<protein>
    <submittedName>
        <fullName evidence="2">Uncharacterized protein</fullName>
    </submittedName>
</protein>
<feature type="compositionally biased region" description="Acidic residues" evidence="1">
    <location>
        <begin position="155"/>
        <end position="167"/>
    </location>
</feature>